<protein>
    <submittedName>
        <fullName evidence="7">MFS general substrate transporter</fullName>
    </submittedName>
</protein>
<keyword evidence="3 5" id="KW-1133">Transmembrane helix</keyword>
<comment type="subcellular location">
    <subcellularLocation>
        <location evidence="1">Membrane</location>
        <topology evidence="1">Multi-pass membrane protein</topology>
    </subcellularLocation>
</comment>
<keyword evidence="4 5" id="KW-0472">Membrane</keyword>
<gene>
    <name evidence="7" type="ORF">CC78DRAFT_591323</name>
</gene>
<keyword evidence="8" id="KW-1185">Reference proteome</keyword>
<evidence type="ECO:0000313" key="8">
    <source>
        <dbReference type="Proteomes" id="UP000800093"/>
    </source>
</evidence>
<dbReference type="Pfam" id="PF00083">
    <property type="entry name" value="Sugar_tr"/>
    <property type="match status" value="2"/>
</dbReference>
<feature type="transmembrane region" description="Helical" evidence="5">
    <location>
        <begin position="80"/>
        <end position="100"/>
    </location>
</feature>
<feature type="transmembrane region" description="Helical" evidence="5">
    <location>
        <begin position="134"/>
        <end position="153"/>
    </location>
</feature>
<feature type="domain" description="Major facilitator superfamily (MFS) profile" evidence="6">
    <location>
        <begin position="40"/>
        <end position="553"/>
    </location>
</feature>
<keyword evidence="2 5" id="KW-0812">Transmembrane</keyword>
<evidence type="ECO:0000313" key="7">
    <source>
        <dbReference type="EMBL" id="KAF2259816.1"/>
    </source>
</evidence>
<feature type="transmembrane region" description="Helical" evidence="5">
    <location>
        <begin position="229"/>
        <end position="251"/>
    </location>
</feature>
<dbReference type="EMBL" id="ML986697">
    <property type="protein sequence ID" value="KAF2259816.1"/>
    <property type="molecule type" value="Genomic_DNA"/>
</dbReference>
<dbReference type="PANTHER" id="PTHR24064">
    <property type="entry name" value="SOLUTE CARRIER FAMILY 22 MEMBER"/>
    <property type="match status" value="1"/>
</dbReference>
<feature type="transmembrane region" description="Helical" evidence="5">
    <location>
        <begin position="433"/>
        <end position="452"/>
    </location>
</feature>
<evidence type="ECO:0000256" key="4">
    <source>
        <dbReference type="ARBA" id="ARBA00023136"/>
    </source>
</evidence>
<evidence type="ECO:0000259" key="6">
    <source>
        <dbReference type="PROSITE" id="PS50850"/>
    </source>
</evidence>
<evidence type="ECO:0000256" key="1">
    <source>
        <dbReference type="ARBA" id="ARBA00004141"/>
    </source>
</evidence>
<dbReference type="PROSITE" id="PS00217">
    <property type="entry name" value="SUGAR_TRANSPORT_2"/>
    <property type="match status" value="1"/>
</dbReference>
<feature type="transmembrane region" description="Helical" evidence="5">
    <location>
        <begin position="458"/>
        <end position="482"/>
    </location>
</feature>
<reference evidence="8" key="1">
    <citation type="journal article" date="2020" name="Stud. Mycol.">
        <title>101 Dothideomycetes genomes: A test case for predicting lifestyles and emergence of pathogens.</title>
        <authorList>
            <person name="Haridas S."/>
            <person name="Albert R."/>
            <person name="Binder M."/>
            <person name="Bloem J."/>
            <person name="LaButti K."/>
            <person name="Salamov A."/>
            <person name="Andreopoulos B."/>
            <person name="Baker S."/>
            <person name="Barry K."/>
            <person name="Bills G."/>
            <person name="Bluhm B."/>
            <person name="Cannon C."/>
            <person name="Castanera R."/>
            <person name="Culley D."/>
            <person name="Daum C."/>
            <person name="Ezra D."/>
            <person name="Gonzalez J."/>
            <person name="Henrissat B."/>
            <person name="Kuo A."/>
            <person name="Liang C."/>
            <person name="Lipzen A."/>
            <person name="Lutzoni F."/>
            <person name="Magnuson J."/>
            <person name="Mondo S."/>
            <person name="Nolan M."/>
            <person name="Ohm R."/>
            <person name="Pangilinan J."/>
            <person name="Park H.-J."/>
            <person name="Ramirez L."/>
            <person name="Alfaro M."/>
            <person name="Sun H."/>
            <person name="Tritt A."/>
            <person name="Yoshinaga Y."/>
            <person name="Zwiers L.-H."/>
            <person name="Turgeon B."/>
            <person name="Goodwin S."/>
            <person name="Spatafora J."/>
            <person name="Crous P."/>
            <person name="Grigoriev I."/>
        </authorList>
    </citation>
    <scope>NUCLEOTIDE SEQUENCE [LARGE SCALE GENOMIC DNA]</scope>
    <source>
        <strain evidence="8">CBS 304.66</strain>
    </source>
</reference>
<dbReference type="OrthoDB" id="433512at2759"/>
<dbReference type="InterPro" id="IPR020846">
    <property type="entry name" value="MFS_dom"/>
</dbReference>
<feature type="transmembrane region" description="Helical" evidence="5">
    <location>
        <begin position="529"/>
        <end position="549"/>
    </location>
</feature>
<feature type="transmembrane region" description="Helical" evidence="5">
    <location>
        <begin position="494"/>
        <end position="517"/>
    </location>
</feature>
<feature type="transmembrane region" description="Helical" evidence="5">
    <location>
        <begin position="174"/>
        <end position="198"/>
    </location>
</feature>
<dbReference type="GO" id="GO:0022857">
    <property type="term" value="F:transmembrane transporter activity"/>
    <property type="evidence" value="ECO:0007669"/>
    <property type="project" value="InterPro"/>
</dbReference>
<dbReference type="PROSITE" id="PS50850">
    <property type="entry name" value="MFS"/>
    <property type="match status" value="1"/>
</dbReference>
<dbReference type="InterPro" id="IPR005829">
    <property type="entry name" value="Sugar_transporter_CS"/>
</dbReference>
<organism evidence="7 8">
    <name type="scientific">Lojkania enalia</name>
    <dbReference type="NCBI Taxonomy" id="147567"/>
    <lineage>
        <taxon>Eukaryota</taxon>
        <taxon>Fungi</taxon>
        <taxon>Dikarya</taxon>
        <taxon>Ascomycota</taxon>
        <taxon>Pezizomycotina</taxon>
        <taxon>Dothideomycetes</taxon>
        <taxon>Pleosporomycetidae</taxon>
        <taxon>Pleosporales</taxon>
        <taxon>Pleosporales incertae sedis</taxon>
        <taxon>Lojkania</taxon>
    </lineage>
</organism>
<dbReference type="Gene3D" id="1.20.1250.20">
    <property type="entry name" value="MFS general substrate transporter like domains"/>
    <property type="match status" value="2"/>
</dbReference>
<evidence type="ECO:0000256" key="5">
    <source>
        <dbReference type="SAM" id="Phobius"/>
    </source>
</evidence>
<name>A0A9P4K0E5_9PLEO</name>
<feature type="transmembrane region" description="Helical" evidence="5">
    <location>
        <begin position="321"/>
        <end position="341"/>
    </location>
</feature>
<dbReference type="GO" id="GO:0016020">
    <property type="term" value="C:membrane"/>
    <property type="evidence" value="ECO:0007669"/>
    <property type="project" value="UniProtKB-SubCell"/>
</dbReference>
<accession>A0A9P4K0E5</accession>
<sequence>MPNLHYGFLGPNAEALTGGELRDRQRLRDDIDLNSFNLRIWAVAATGFFTDSYNLFATNVILPSLAFVYWPDERSTWRELLVNSMTLVGSMVGQVLFGWLGDRFGRTRLYGIELAIVIFSTIGVASVSKGVDNMSILGWLLVWRFVMGIGIGAEYPLSAVITTEWSSTNARGRMISAVFLMQPVGQLFAQLVGLWVLIGLDKRHHIQENCSKTTDAVAMAECTSAVDSIWRIVTGVGAAPALIAILFRLLISDPGLYDLEVKKDIPRALRSTRRVYPRQSNQNIPLQQINLPNGGPGHHPPRPVQFSSQDMRFFFIDQKNWVYLAGTSATWFLLDFSFYGLGMGNFRTLAKIWATWDVKQHGGDPPAVPTWNTDPTLNATIFETKHRTATIYDVLYENARKSMLTVSIASIIGSLLFILAVNHIPRRQWLTTSFLVLSLLFIICGGTFYAVFHTSNHSVTVFLVAVCHFVFNFGANTLTFMIPAEIFPTTYRCFCHGVAAAAGKFGSVVVILILHFIRASDSSTTTPGYTFIIFGIIMALGAVFSWAWIPDIQERHEDVRLLALRNKTLEVLGGGYARAVDQEGEYIGFRRKWRRYRGAE</sequence>
<dbReference type="SUPFAM" id="SSF103473">
    <property type="entry name" value="MFS general substrate transporter"/>
    <property type="match status" value="1"/>
</dbReference>
<feature type="transmembrane region" description="Helical" evidence="5">
    <location>
        <begin position="109"/>
        <end position="128"/>
    </location>
</feature>
<evidence type="ECO:0000256" key="3">
    <source>
        <dbReference type="ARBA" id="ARBA00022989"/>
    </source>
</evidence>
<dbReference type="AlphaFoldDB" id="A0A9P4K0E5"/>
<dbReference type="Proteomes" id="UP000800093">
    <property type="component" value="Unassembled WGS sequence"/>
</dbReference>
<comment type="caution">
    <text evidence="7">The sequence shown here is derived from an EMBL/GenBank/DDBJ whole genome shotgun (WGS) entry which is preliminary data.</text>
</comment>
<proteinExistence type="predicted"/>
<feature type="transmembrane region" description="Helical" evidence="5">
    <location>
        <begin position="402"/>
        <end position="421"/>
    </location>
</feature>
<dbReference type="InterPro" id="IPR036259">
    <property type="entry name" value="MFS_trans_sf"/>
</dbReference>
<evidence type="ECO:0000256" key="2">
    <source>
        <dbReference type="ARBA" id="ARBA00022692"/>
    </source>
</evidence>
<dbReference type="InterPro" id="IPR005828">
    <property type="entry name" value="MFS_sugar_transport-like"/>
</dbReference>